<evidence type="ECO:0000313" key="10">
    <source>
        <dbReference type="EMBL" id="KAF9516509.1"/>
    </source>
</evidence>
<protein>
    <recommendedName>
        <fullName evidence="12">Nucleic acid-binding protein</fullName>
    </recommendedName>
</protein>
<dbReference type="Gene3D" id="1.20.1050.130">
    <property type="match status" value="1"/>
</dbReference>
<dbReference type="EMBL" id="MU128939">
    <property type="protein sequence ID" value="KAF9516509.1"/>
    <property type="molecule type" value="Genomic_DNA"/>
</dbReference>
<dbReference type="PANTHER" id="PTHR11586:SF33">
    <property type="entry name" value="AMINOACYL TRNA SYNTHASE COMPLEX-INTERACTING MULTIFUNCTIONAL PROTEIN 1"/>
    <property type="match status" value="1"/>
</dbReference>
<dbReference type="PROSITE" id="PS50405">
    <property type="entry name" value="GST_CTER"/>
    <property type="match status" value="1"/>
</dbReference>
<evidence type="ECO:0000256" key="1">
    <source>
        <dbReference type="ARBA" id="ARBA00004496"/>
    </source>
</evidence>
<feature type="domain" description="GST C-terminal" evidence="8">
    <location>
        <begin position="1"/>
        <end position="127"/>
    </location>
</feature>
<evidence type="ECO:0000256" key="5">
    <source>
        <dbReference type="ARBA" id="ARBA00022917"/>
    </source>
</evidence>
<proteinExistence type="predicted"/>
<dbReference type="SUPFAM" id="SSF47616">
    <property type="entry name" value="GST C-terminal domain-like"/>
    <property type="match status" value="1"/>
</dbReference>
<dbReference type="CDD" id="cd10289">
    <property type="entry name" value="GST_C_AaRS_like"/>
    <property type="match status" value="1"/>
</dbReference>
<dbReference type="InterPro" id="IPR036282">
    <property type="entry name" value="Glutathione-S-Trfase_C_sf"/>
</dbReference>
<dbReference type="InterPro" id="IPR010987">
    <property type="entry name" value="Glutathione-S-Trfase_C-like"/>
</dbReference>
<dbReference type="PANTHER" id="PTHR11586">
    <property type="entry name" value="TRNA-AMINOACYLATION COFACTOR ARC1 FAMILY MEMBER"/>
    <property type="match status" value="1"/>
</dbReference>
<dbReference type="GO" id="GO:0017102">
    <property type="term" value="C:methionyl glutamyl tRNA synthetase complex"/>
    <property type="evidence" value="ECO:0007669"/>
    <property type="project" value="TreeGrafter"/>
</dbReference>
<dbReference type="FunFam" id="2.40.50.140:FF:000047">
    <property type="entry name" value="tyrosine--tRNA ligase, cytoplasmic isoform X2"/>
    <property type="match status" value="1"/>
</dbReference>
<evidence type="ECO:0000259" key="9">
    <source>
        <dbReference type="PROSITE" id="PS50886"/>
    </source>
</evidence>
<dbReference type="AlphaFoldDB" id="A0A9P6B2Y7"/>
<organism evidence="10 11">
    <name type="scientific">Hydnum rufescens UP504</name>
    <dbReference type="NCBI Taxonomy" id="1448309"/>
    <lineage>
        <taxon>Eukaryota</taxon>
        <taxon>Fungi</taxon>
        <taxon>Dikarya</taxon>
        <taxon>Basidiomycota</taxon>
        <taxon>Agaricomycotina</taxon>
        <taxon>Agaricomycetes</taxon>
        <taxon>Cantharellales</taxon>
        <taxon>Hydnaceae</taxon>
        <taxon>Hydnum</taxon>
    </lineage>
</organism>
<feature type="compositionally biased region" description="Basic and acidic residues" evidence="7">
    <location>
        <begin position="192"/>
        <end position="207"/>
    </location>
</feature>
<keyword evidence="2" id="KW-0963">Cytoplasm</keyword>
<dbReference type="Proteomes" id="UP000886523">
    <property type="component" value="Unassembled WGS sequence"/>
</dbReference>
<comment type="caution">
    <text evidence="10">The sequence shown here is derived from an EMBL/GenBank/DDBJ whole genome shotgun (WGS) entry which is preliminary data.</text>
</comment>
<evidence type="ECO:0008006" key="12">
    <source>
        <dbReference type="Google" id="ProtNLM"/>
    </source>
</evidence>
<dbReference type="Pfam" id="PF01588">
    <property type="entry name" value="tRNA_bind"/>
    <property type="match status" value="1"/>
</dbReference>
<dbReference type="CDD" id="cd02799">
    <property type="entry name" value="tRNA_bind_EMAP-II_like"/>
    <property type="match status" value="1"/>
</dbReference>
<dbReference type="GO" id="GO:0000049">
    <property type="term" value="F:tRNA binding"/>
    <property type="evidence" value="ECO:0007669"/>
    <property type="project" value="UniProtKB-UniRule"/>
</dbReference>
<reference evidence="10" key="1">
    <citation type="journal article" date="2020" name="Nat. Commun.">
        <title>Large-scale genome sequencing of mycorrhizal fungi provides insights into the early evolution of symbiotic traits.</title>
        <authorList>
            <person name="Miyauchi S."/>
            <person name="Kiss E."/>
            <person name="Kuo A."/>
            <person name="Drula E."/>
            <person name="Kohler A."/>
            <person name="Sanchez-Garcia M."/>
            <person name="Morin E."/>
            <person name="Andreopoulos B."/>
            <person name="Barry K.W."/>
            <person name="Bonito G."/>
            <person name="Buee M."/>
            <person name="Carver A."/>
            <person name="Chen C."/>
            <person name="Cichocki N."/>
            <person name="Clum A."/>
            <person name="Culley D."/>
            <person name="Crous P.W."/>
            <person name="Fauchery L."/>
            <person name="Girlanda M."/>
            <person name="Hayes R.D."/>
            <person name="Keri Z."/>
            <person name="LaButti K."/>
            <person name="Lipzen A."/>
            <person name="Lombard V."/>
            <person name="Magnuson J."/>
            <person name="Maillard F."/>
            <person name="Murat C."/>
            <person name="Nolan M."/>
            <person name="Ohm R.A."/>
            <person name="Pangilinan J."/>
            <person name="Pereira M.F."/>
            <person name="Perotto S."/>
            <person name="Peter M."/>
            <person name="Pfister S."/>
            <person name="Riley R."/>
            <person name="Sitrit Y."/>
            <person name="Stielow J.B."/>
            <person name="Szollosi G."/>
            <person name="Zifcakova L."/>
            <person name="Stursova M."/>
            <person name="Spatafora J.W."/>
            <person name="Tedersoo L."/>
            <person name="Vaario L.M."/>
            <person name="Yamada A."/>
            <person name="Yan M."/>
            <person name="Wang P."/>
            <person name="Xu J."/>
            <person name="Bruns T."/>
            <person name="Baldrian P."/>
            <person name="Vilgalys R."/>
            <person name="Dunand C."/>
            <person name="Henrissat B."/>
            <person name="Grigoriev I.V."/>
            <person name="Hibbett D."/>
            <person name="Nagy L.G."/>
            <person name="Martin F.M."/>
        </authorList>
    </citation>
    <scope>NUCLEOTIDE SEQUENCE</scope>
    <source>
        <strain evidence="10">UP504</strain>
    </source>
</reference>
<feature type="domain" description="TRNA-binding" evidence="9">
    <location>
        <begin position="232"/>
        <end position="338"/>
    </location>
</feature>
<evidence type="ECO:0000256" key="6">
    <source>
        <dbReference type="PROSITE-ProRule" id="PRU00209"/>
    </source>
</evidence>
<dbReference type="SUPFAM" id="SSF50249">
    <property type="entry name" value="Nucleic acid-binding proteins"/>
    <property type="match status" value="1"/>
</dbReference>
<dbReference type="PROSITE" id="PS50886">
    <property type="entry name" value="TRBD"/>
    <property type="match status" value="1"/>
</dbReference>
<dbReference type="InterPro" id="IPR002547">
    <property type="entry name" value="tRNA-bd_dom"/>
</dbReference>
<evidence type="ECO:0000256" key="4">
    <source>
        <dbReference type="ARBA" id="ARBA00022884"/>
    </source>
</evidence>
<keyword evidence="3 6" id="KW-0820">tRNA-binding</keyword>
<feature type="compositionally biased region" description="Basic and acidic residues" evidence="7">
    <location>
        <begin position="138"/>
        <end position="152"/>
    </location>
</feature>
<sequence length="406" mass="43569">MSTSNLLSKLSASLQEFVRTAARDNAAFGNADQESAELSEWLSKVSSLKISNSADLKHLDETLSSKTYLVGTSPTVADISLYGTLHASVAKLSPPKTYAYPSIIRYFDHLQNLLSVRSLHTFPAVSFDFENAPKIERLAEAPKEKKKDKPAKEATQSIPTSASSPAPTAPPVVPLPSEAKPANSDPVNSDQKAGKKEKKEKPVKKDALAPANNNKSKGGAPPPATSDSGDPLPSMIDLRVGKIVQVARHPDADGLYVEQIDIGEETGPRTVVSGLVNYIPIEQMQDRTIIVVANLKPANMRGIKSFAMVLCASSKEGKDGGIEFVEPPPGSKPGERVFFEGEKYQDALPLPQLNPKKKIWEAIQPSFTTLQNRDAAWVDAATGSVHRIITKDGVCAPRSLVGASLS</sequence>
<name>A0A9P6B2Y7_9AGAM</name>
<dbReference type="InterPro" id="IPR012340">
    <property type="entry name" value="NA-bd_OB-fold"/>
</dbReference>
<feature type="region of interest" description="Disordered" evidence="7">
    <location>
        <begin position="138"/>
        <end position="233"/>
    </location>
</feature>
<evidence type="ECO:0000256" key="7">
    <source>
        <dbReference type="SAM" id="MobiDB-lite"/>
    </source>
</evidence>
<evidence type="ECO:0000256" key="2">
    <source>
        <dbReference type="ARBA" id="ARBA00022490"/>
    </source>
</evidence>
<dbReference type="InterPro" id="IPR051270">
    <property type="entry name" value="Tyrosine-tRNA_ligase_regulator"/>
</dbReference>
<dbReference type="Pfam" id="PF21972">
    <property type="entry name" value="Arc1p_N_like"/>
    <property type="match status" value="1"/>
</dbReference>
<keyword evidence="5" id="KW-0648">Protein biosynthesis</keyword>
<dbReference type="Gene3D" id="2.40.50.140">
    <property type="entry name" value="Nucleic acid-binding proteins"/>
    <property type="match status" value="1"/>
</dbReference>
<evidence type="ECO:0000256" key="3">
    <source>
        <dbReference type="ARBA" id="ARBA00022555"/>
    </source>
</evidence>
<keyword evidence="4 6" id="KW-0694">RNA-binding</keyword>
<dbReference type="InterPro" id="IPR053836">
    <property type="entry name" value="Arc1-like_N"/>
</dbReference>
<evidence type="ECO:0000313" key="11">
    <source>
        <dbReference type="Proteomes" id="UP000886523"/>
    </source>
</evidence>
<keyword evidence="11" id="KW-1185">Reference proteome</keyword>
<dbReference type="GO" id="GO:0006412">
    <property type="term" value="P:translation"/>
    <property type="evidence" value="ECO:0007669"/>
    <property type="project" value="UniProtKB-KW"/>
</dbReference>
<accession>A0A9P6B2Y7</accession>
<evidence type="ECO:0000259" key="8">
    <source>
        <dbReference type="PROSITE" id="PS50405"/>
    </source>
</evidence>
<dbReference type="OrthoDB" id="19141at2759"/>
<gene>
    <name evidence="10" type="ORF">BS47DRAFT_1340863</name>
</gene>
<comment type="subcellular location">
    <subcellularLocation>
        <location evidence="1">Cytoplasm</location>
    </subcellularLocation>
</comment>